<gene>
    <name evidence="2" type="ORF">CPB83DRAFT_220094</name>
</gene>
<organism evidence="2 3">
    <name type="scientific">Crepidotus variabilis</name>
    <dbReference type="NCBI Taxonomy" id="179855"/>
    <lineage>
        <taxon>Eukaryota</taxon>
        <taxon>Fungi</taxon>
        <taxon>Dikarya</taxon>
        <taxon>Basidiomycota</taxon>
        <taxon>Agaricomycotina</taxon>
        <taxon>Agaricomycetes</taxon>
        <taxon>Agaricomycetidae</taxon>
        <taxon>Agaricales</taxon>
        <taxon>Agaricineae</taxon>
        <taxon>Crepidotaceae</taxon>
        <taxon>Crepidotus</taxon>
    </lineage>
</organism>
<feature type="compositionally biased region" description="Acidic residues" evidence="1">
    <location>
        <begin position="127"/>
        <end position="151"/>
    </location>
</feature>
<comment type="caution">
    <text evidence="2">The sequence shown here is derived from an EMBL/GenBank/DDBJ whole genome shotgun (WGS) entry which is preliminary data.</text>
</comment>
<reference evidence="2" key="1">
    <citation type="submission" date="2020-11" db="EMBL/GenBank/DDBJ databases">
        <authorList>
            <consortium name="DOE Joint Genome Institute"/>
            <person name="Ahrendt S."/>
            <person name="Riley R."/>
            <person name="Andreopoulos W."/>
            <person name="Labutti K."/>
            <person name="Pangilinan J."/>
            <person name="Ruiz-Duenas F.J."/>
            <person name="Barrasa J.M."/>
            <person name="Sanchez-Garcia M."/>
            <person name="Camarero S."/>
            <person name="Miyauchi S."/>
            <person name="Serrano A."/>
            <person name="Linde D."/>
            <person name="Babiker R."/>
            <person name="Drula E."/>
            <person name="Ayuso-Fernandez I."/>
            <person name="Pacheco R."/>
            <person name="Padilla G."/>
            <person name="Ferreira P."/>
            <person name="Barriuso J."/>
            <person name="Kellner H."/>
            <person name="Castanera R."/>
            <person name="Alfaro M."/>
            <person name="Ramirez L."/>
            <person name="Pisabarro A.G."/>
            <person name="Kuo A."/>
            <person name="Tritt A."/>
            <person name="Lipzen A."/>
            <person name="He G."/>
            <person name="Yan M."/>
            <person name="Ng V."/>
            <person name="Cullen D."/>
            <person name="Martin F."/>
            <person name="Rosso M.-N."/>
            <person name="Henrissat B."/>
            <person name="Hibbett D."/>
            <person name="Martinez A.T."/>
            <person name="Grigoriev I.V."/>
        </authorList>
    </citation>
    <scope>NUCLEOTIDE SEQUENCE</scope>
    <source>
        <strain evidence="2">CBS 506.95</strain>
    </source>
</reference>
<dbReference type="AlphaFoldDB" id="A0A9P6ETC9"/>
<keyword evidence="3" id="KW-1185">Reference proteome</keyword>
<name>A0A9P6ETC9_9AGAR</name>
<sequence>MSPIFIIERCDFPFDWDDRDVDISQTKFVAAHTTLEAANKHAKVLFRRIFRNEGDIEGGAKIEVDKLERGKYYNGTARLSVYEDPEGPDSVSITVSPQELREESWSPFLDEEEESEFLKADEGTSNTEDDGSEEEAQSTGESDNDEEEDQDSPPPKITGKHARTSSATAADDGAKKKAKRTNAK</sequence>
<evidence type="ECO:0000256" key="1">
    <source>
        <dbReference type="SAM" id="MobiDB-lite"/>
    </source>
</evidence>
<dbReference type="Proteomes" id="UP000807306">
    <property type="component" value="Unassembled WGS sequence"/>
</dbReference>
<feature type="region of interest" description="Disordered" evidence="1">
    <location>
        <begin position="81"/>
        <end position="184"/>
    </location>
</feature>
<proteinExistence type="predicted"/>
<evidence type="ECO:0000313" key="2">
    <source>
        <dbReference type="EMBL" id="KAF9534891.1"/>
    </source>
</evidence>
<evidence type="ECO:0000313" key="3">
    <source>
        <dbReference type="Proteomes" id="UP000807306"/>
    </source>
</evidence>
<accession>A0A9P6ETC9</accession>
<protein>
    <submittedName>
        <fullName evidence="2">Uncharacterized protein</fullName>
    </submittedName>
</protein>
<dbReference type="EMBL" id="MU157825">
    <property type="protein sequence ID" value="KAF9534891.1"/>
    <property type="molecule type" value="Genomic_DNA"/>
</dbReference>